<proteinExistence type="predicted"/>
<reference evidence="1" key="1">
    <citation type="journal article" date="2021" name="Environ. Microbiol.">
        <title>Gene family expansions and transcriptome signatures uncover fungal adaptations to wood decay.</title>
        <authorList>
            <person name="Hage H."/>
            <person name="Miyauchi S."/>
            <person name="Viragh M."/>
            <person name="Drula E."/>
            <person name="Min B."/>
            <person name="Chaduli D."/>
            <person name="Navarro D."/>
            <person name="Favel A."/>
            <person name="Norest M."/>
            <person name="Lesage-Meessen L."/>
            <person name="Balint B."/>
            <person name="Merenyi Z."/>
            <person name="de Eugenio L."/>
            <person name="Morin E."/>
            <person name="Martinez A.T."/>
            <person name="Baldrian P."/>
            <person name="Stursova M."/>
            <person name="Martinez M.J."/>
            <person name="Novotny C."/>
            <person name="Magnuson J.K."/>
            <person name="Spatafora J.W."/>
            <person name="Maurice S."/>
            <person name="Pangilinan J."/>
            <person name="Andreopoulos W."/>
            <person name="LaButti K."/>
            <person name="Hundley H."/>
            <person name="Na H."/>
            <person name="Kuo A."/>
            <person name="Barry K."/>
            <person name="Lipzen A."/>
            <person name="Henrissat B."/>
            <person name="Riley R."/>
            <person name="Ahrendt S."/>
            <person name="Nagy L.G."/>
            <person name="Grigoriev I.V."/>
            <person name="Martin F."/>
            <person name="Rosso M.N."/>
        </authorList>
    </citation>
    <scope>NUCLEOTIDE SEQUENCE</scope>
    <source>
        <strain evidence="1">CBS 384.51</strain>
    </source>
</reference>
<protein>
    <submittedName>
        <fullName evidence="1">Uncharacterized protein</fullName>
    </submittedName>
</protein>
<gene>
    <name evidence="1" type="ORF">BDY19DRAFT_919873</name>
</gene>
<dbReference type="Proteomes" id="UP001055072">
    <property type="component" value="Unassembled WGS sequence"/>
</dbReference>
<comment type="caution">
    <text evidence="1">The sequence shown here is derived from an EMBL/GenBank/DDBJ whole genome shotgun (WGS) entry which is preliminary data.</text>
</comment>
<evidence type="ECO:0000313" key="1">
    <source>
        <dbReference type="EMBL" id="KAI0093966.1"/>
    </source>
</evidence>
<keyword evidence="2" id="KW-1185">Reference proteome</keyword>
<sequence>MSSNLICYGFISPPGVRHEYVTHNIFLAQDKSRISWALSSSQQPDTMQVTPSMSQPPPPTPPFTPPRRADLPKMLSPAEIRRKREEASRAQGRISYSDDVREEEERQEKLRREKEAAERQLRMEEERRQLLLEEDLRLAAMLRKQKEERERQEEEERHRKIEERRRIDRERRMRQAQKQQEWRLEQARLADETLRRKLELRTHVIEDRRSRSWIGDALDDELFQCWVNVQKSDNVAWRRRFCRIRRTKLALFKDKASTQPMELIDISSAKAVHEQMDGREELEGLKHAFALDLKDGSAYILYTDNEQEKETLASLIVQTARI</sequence>
<dbReference type="EMBL" id="MU274901">
    <property type="protein sequence ID" value="KAI0093966.1"/>
    <property type="molecule type" value="Genomic_DNA"/>
</dbReference>
<evidence type="ECO:0000313" key="2">
    <source>
        <dbReference type="Proteomes" id="UP001055072"/>
    </source>
</evidence>
<accession>A0ACB8UI41</accession>
<organism evidence="1 2">
    <name type="scientific">Irpex rosettiformis</name>
    <dbReference type="NCBI Taxonomy" id="378272"/>
    <lineage>
        <taxon>Eukaryota</taxon>
        <taxon>Fungi</taxon>
        <taxon>Dikarya</taxon>
        <taxon>Basidiomycota</taxon>
        <taxon>Agaricomycotina</taxon>
        <taxon>Agaricomycetes</taxon>
        <taxon>Polyporales</taxon>
        <taxon>Irpicaceae</taxon>
        <taxon>Irpex</taxon>
    </lineage>
</organism>
<name>A0ACB8UI41_9APHY</name>